<dbReference type="InterPro" id="IPR019786">
    <property type="entry name" value="Zinc_finger_PHD-type_CS"/>
</dbReference>
<feature type="region of interest" description="Disordered" evidence="10">
    <location>
        <begin position="116"/>
        <end position="148"/>
    </location>
</feature>
<keyword evidence="13" id="KW-1185">Reference proteome</keyword>
<evidence type="ECO:0000259" key="11">
    <source>
        <dbReference type="PROSITE" id="PS50016"/>
    </source>
</evidence>
<evidence type="ECO:0000256" key="2">
    <source>
        <dbReference type="ARBA" id="ARBA00022723"/>
    </source>
</evidence>
<feature type="compositionally biased region" description="Basic and acidic residues" evidence="10">
    <location>
        <begin position="412"/>
        <end position="428"/>
    </location>
</feature>
<keyword evidence="2" id="KW-0479">Metal-binding</keyword>
<organism evidence="12 13">
    <name type="scientific">Aquarana catesbeiana</name>
    <name type="common">American bullfrog</name>
    <name type="synonym">Rana catesbeiana</name>
    <dbReference type="NCBI Taxonomy" id="8400"/>
    <lineage>
        <taxon>Eukaryota</taxon>
        <taxon>Metazoa</taxon>
        <taxon>Chordata</taxon>
        <taxon>Craniata</taxon>
        <taxon>Vertebrata</taxon>
        <taxon>Euteleostomi</taxon>
        <taxon>Amphibia</taxon>
        <taxon>Batrachia</taxon>
        <taxon>Anura</taxon>
        <taxon>Neobatrachia</taxon>
        <taxon>Ranoidea</taxon>
        <taxon>Ranidae</taxon>
        <taxon>Aquarana</taxon>
    </lineage>
</organism>
<dbReference type="Gene3D" id="3.30.40.10">
    <property type="entry name" value="Zinc/RING finger domain, C3HC4 (zinc finger)"/>
    <property type="match status" value="1"/>
</dbReference>
<dbReference type="Pfam" id="PF00628">
    <property type="entry name" value="PHD"/>
    <property type="match status" value="1"/>
</dbReference>
<dbReference type="SUPFAM" id="SSF57903">
    <property type="entry name" value="FYVE/PHD zinc finger"/>
    <property type="match status" value="1"/>
</dbReference>
<dbReference type="Proteomes" id="UP000228934">
    <property type="component" value="Unassembled WGS sequence"/>
</dbReference>
<evidence type="ECO:0000256" key="4">
    <source>
        <dbReference type="ARBA" id="ARBA00022771"/>
    </source>
</evidence>
<evidence type="ECO:0000256" key="7">
    <source>
        <dbReference type="ARBA" id="ARBA00023163"/>
    </source>
</evidence>
<dbReference type="EMBL" id="KV938675">
    <property type="protein sequence ID" value="PIO27948.1"/>
    <property type="molecule type" value="Genomic_DNA"/>
</dbReference>
<evidence type="ECO:0000256" key="10">
    <source>
        <dbReference type="SAM" id="MobiDB-lite"/>
    </source>
</evidence>
<comment type="subcellular location">
    <subcellularLocation>
        <location evidence="1">Nucleus</location>
    </subcellularLocation>
</comment>
<dbReference type="PANTHER" id="PTHR45888:SF4">
    <property type="entry name" value="PHD FINGER PROTEIN 10"/>
    <property type="match status" value="1"/>
</dbReference>
<dbReference type="GO" id="GO:0005634">
    <property type="term" value="C:nucleus"/>
    <property type="evidence" value="ECO:0007669"/>
    <property type="project" value="UniProtKB-SubCell"/>
</dbReference>
<keyword evidence="5" id="KW-0862">Zinc</keyword>
<evidence type="ECO:0000256" key="9">
    <source>
        <dbReference type="PROSITE-ProRule" id="PRU00146"/>
    </source>
</evidence>
<feature type="region of interest" description="Disordered" evidence="10">
    <location>
        <begin position="405"/>
        <end position="428"/>
    </location>
</feature>
<keyword evidence="8" id="KW-0539">Nucleus</keyword>
<proteinExistence type="predicted"/>
<dbReference type="CDD" id="cd15527">
    <property type="entry name" value="PHD2_KAT6A_6B"/>
    <property type="match status" value="1"/>
</dbReference>
<gene>
    <name evidence="12" type="ORF">AB205_0113210</name>
</gene>
<dbReference type="InterPro" id="IPR013083">
    <property type="entry name" value="Znf_RING/FYVE/PHD"/>
</dbReference>
<evidence type="ECO:0000313" key="13">
    <source>
        <dbReference type="Proteomes" id="UP000228934"/>
    </source>
</evidence>
<name>A0A2G9RJ89_AQUCT</name>
<reference evidence="13" key="1">
    <citation type="journal article" date="2017" name="Nat. Commun.">
        <title>The North American bullfrog draft genome provides insight into hormonal regulation of long noncoding RNA.</title>
        <authorList>
            <person name="Hammond S.A."/>
            <person name="Warren R.L."/>
            <person name="Vandervalk B.P."/>
            <person name="Kucuk E."/>
            <person name="Khan H."/>
            <person name="Gibb E.A."/>
            <person name="Pandoh P."/>
            <person name="Kirk H."/>
            <person name="Zhao Y."/>
            <person name="Jones M."/>
            <person name="Mungall A.J."/>
            <person name="Coope R."/>
            <person name="Pleasance S."/>
            <person name="Moore R.A."/>
            <person name="Holt R.A."/>
            <person name="Round J.M."/>
            <person name="Ohora S."/>
            <person name="Walle B.V."/>
            <person name="Veldhoen N."/>
            <person name="Helbing C.C."/>
            <person name="Birol I."/>
        </authorList>
    </citation>
    <scope>NUCLEOTIDE SEQUENCE [LARGE SCALE GENOMIC DNA]</scope>
</reference>
<evidence type="ECO:0000313" key="12">
    <source>
        <dbReference type="EMBL" id="PIO27948.1"/>
    </source>
</evidence>
<sequence>HPSCLKFCPELTSNVKALRWQCIECKTCSACRIQGKNADNMLFCDSCDRGFHMECCDPPLARMPKGMWICHVCRPKKKGRKIIQEKAAQIKRRYAKPIGRPKNKLKQRMLCMPNDGTSVNSLPGRGPSGRSQKNKMCPTTLPSGHAASDPISSLAASDLIWPGPHPITSTFTSTCSPIKVNRKTKGLIDGLTKFFTPSPEGRKFRRRMVDFSVHYRPRKKHNDPDSCTLHRLATSTTHGLGSPPPPSQLVPPPAHSQISSLSGYSPTSQQSSNSTTSNSPQSSSSHSSAPSLRSLPSNSQLKGLFDGLSHIYATQGQPRQKSHPSYAPPKRLRQKGRLYTSTHYFGKRDARSRLLLSHSSPPSWAVPRGRALKAIAQYKRSSFFIKHRTLGRLKYKVGPIGAGARTPGKVSLADRRTRTVQDDGKQRL</sequence>
<dbReference type="SMART" id="SM00249">
    <property type="entry name" value="PHD"/>
    <property type="match status" value="1"/>
</dbReference>
<dbReference type="PROSITE" id="PS01359">
    <property type="entry name" value="ZF_PHD_1"/>
    <property type="match status" value="1"/>
</dbReference>
<feature type="region of interest" description="Disordered" evidence="10">
    <location>
        <begin position="315"/>
        <end position="335"/>
    </location>
</feature>
<keyword evidence="4 9" id="KW-0863">Zinc-finger</keyword>
<feature type="compositionally biased region" description="Low complexity" evidence="10">
    <location>
        <begin position="259"/>
        <end position="299"/>
    </location>
</feature>
<feature type="region of interest" description="Disordered" evidence="10">
    <location>
        <begin position="234"/>
        <end position="299"/>
    </location>
</feature>
<dbReference type="PROSITE" id="PS50016">
    <property type="entry name" value="ZF_PHD_2"/>
    <property type="match status" value="1"/>
</dbReference>
<evidence type="ECO:0000256" key="8">
    <source>
        <dbReference type="ARBA" id="ARBA00023242"/>
    </source>
</evidence>
<dbReference type="InterPro" id="IPR001965">
    <property type="entry name" value="Znf_PHD"/>
</dbReference>
<dbReference type="AlphaFoldDB" id="A0A2G9RJ89"/>
<feature type="compositionally biased region" description="Pro residues" evidence="10">
    <location>
        <begin position="242"/>
        <end position="254"/>
    </location>
</feature>
<feature type="domain" description="PHD-type" evidence="11">
    <location>
        <begin position="25"/>
        <end position="76"/>
    </location>
</feature>
<dbReference type="GO" id="GO:0008270">
    <property type="term" value="F:zinc ion binding"/>
    <property type="evidence" value="ECO:0007669"/>
    <property type="project" value="UniProtKB-KW"/>
</dbReference>
<dbReference type="InterPro" id="IPR019787">
    <property type="entry name" value="Znf_PHD-finger"/>
</dbReference>
<evidence type="ECO:0000256" key="6">
    <source>
        <dbReference type="ARBA" id="ARBA00023015"/>
    </source>
</evidence>
<keyword evidence="7" id="KW-0804">Transcription</keyword>
<accession>A0A2G9RJ89</accession>
<evidence type="ECO:0000256" key="1">
    <source>
        <dbReference type="ARBA" id="ARBA00004123"/>
    </source>
</evidence>
<dbReference type="PANTHER" id="PTHR45888">
    <property type="entry name" value="HL01030P-RELATED"/>
    <property type="match status" value="1"/>
</dbReference>
<keyword evidence="3" id="KW-0677">Repeat</keyword>
<dbReference type="InterPro" id="IPR011011">
    <property type="entry name" value="Znf_FYVE_PHD"/>
</dbReference>
<evidence type="ECO:0000256" key="5">
    <source>
        <dbReference type="ARBA" id="ARBA00022833"/>
    </source>
</evidence>
<protein>
    <recommendedName>
        <fullName evidence="11">PHD-type domain-containing protein</fullName>
    </recommendedName>
</protein>
<feature type="non-terminal residue" evidence="12">
    <location>
        <position position="428"/>
    </location>
</feature>
<dbReference type="OrthoDB" id="787137at2759"/>
<feature type="non-terminal residue" evidence="12">
    <location>
        <position position="1"/>
    </location>
</feature>
<keyword evidence="6" id="KW-0805">Transcription regulation</keyword>
<evidence type="ECO:0000256" key="3">
    <source>
        <dbReference type="ARBA" id="ARBA00022737"/>
    </source>
</evidence>